<dbReference type="InterPro" id="IPR011008">
    <property type="entry name" value="Dimeric_a/b-barrel"/>
</dbReference>
<dbReference type="EMBL" id="VNFE01000002">
    <property type="protein sequence ID" value="TVU90683.1"/>
    <property type="molecule type" value="Genomic_DNA"/>
</dbReference>
<proteinExistence type="predicted"/>
<dbReference type="Pfam" id="PF03992">
    <property type="entry name" value="ABM"/>
    <property type="match status" value="1"/>
</dbReference>
<evidence type="ECO:0000259" key="1">
    <source>
        <dbReference type="PROSITE" id="PS51725"/>
    </source>
</evidence>
<evidence type="ECO:0000313" key="2">
    <source>
        <dbReference type="EMBL" id="TVU90683.1"/>
    </source>
</evidence>
<reference evidence="2 3" key="1">
    <citation type="submission" date="2019-07" db="EMBL/GenBank/DDBJ databases">
        <title>Diversity of Bacteria from Kongsfjorden, Arctic.</title>
        <authorList>
            <person name="Yu Y."/>
        </authorList>
    </citation>
    <scope>NUCLEOTIDE SEQUENCE [LARGE SCALE GENOMIC DNA]</scope>
    <source>
        <strain evidence="2 3">SM1922</strain>
    </source>
</reference>
<dbReference type="PROSITE" id="PS51725">
    <property type="entry name" value="ABM"/>
    <property type="match status" value="1"/>
</dbReference>
<dbReference type="Gene3D" id="3.30.70.100">
    <property type="match status" value="1"/>
</dbReference>
<dbReference type="AlphaFoldDB" id="A0A558JAN6"/>
<dbReference type="GO" id="GO:0004497">
    <property type="term" value="F:monooxygenase activity"/>
    <property type="evidence" value="ECO:0007669"/>
    <property type="project" value="UniProtKB-KW"/>
</dbReference>
<protein>
    <submittedName>
        <fullName evidence="2">Antibiotic biosynthesis monooxygenase</fullName>
    </submittedName>
</protein>
<dbReference type="SUPFAM" id="SSF54909">
    <property type="entry name" value="Dimeric alpha+beta barrel"/>
    <property type="match status" value="1"/>
</dbReference>
<dbReference type="RefSeq" id="WP_144810308.1">
    <property type="nucleotide sequence ID" value="NZ_VNFE01000002.1"/>
</dbReference>
<dbReference type="Proteomes" id="UP000317288">
    <property type="component" value="Unassembled WGS sequence"/>
</dbReference>
<feature type="domain" description="ABM" evidence="1">
    <location>
        <begin position="2"/>
        <end position="92"/>
    </location>
</feature>
<keyword evidence="2" id="KW-0503">Monooxygenase</keyword>
<evidence type="ECO:0000313" key="3">
    <source>
        <dbReference type="Proteomes" id="UP000317288"/>
    </source>
</evidence>
<comment type="caution">
    <text evidence="2">The sequence shown here is derived from an EMBL/GenBank/DDBJ whole genome shotgun (WGS) entry which is preliminary data.</text>
</comment>
<dbReference type="InterPro" id="IPR007138">
    <property type="entry name" value="ABM_dom"/>
</dbReference>
<organism evidence="2 3">
    <name type="scientific">Vreelandella titanicae</name>
    <dbReference type="NCBI Taxonomy" id="664683"/>
    <lineage>
        <taxon>Bacteria</taxon>
        <taxon>Pseudomonadati</taxon>
        <taxon>Pseudomonadota</taxon>
        <taxon>Gammaproteobacteria</taxon>
        <taxon>Oceanospirillales</taxon>
        <taxon>Halomonadaceae</taxon>
        <taxon>Vreelandella</taxon>
    </lineage>
</organism>
<sequence length="100" mass="11276">MLIVTGYLYVAPAELARFMTHLKVLAAITRRRDGNISYDAAVDDADAGRLIVSERWVDQAALTAHLNADKTVQFVHQWSGRMRADIRKYDALNERGLSED</sequence>
<keyword evidence="2" id="KW-0560">Oxidoreductase</keyword>
<gene>
    <name evidence="2" type="ORF">FQP89_06185</name>
</gene>
<name>A0A558JAN6_9GAMM</name>
<accession>A0A558JAN6</accession>